<feature type="domain" description="C2H2-type" evidence="9">
    <location>
        <begin position="286"/>
        <end position="315"/>
    </location>
</feature>
<keyword evidence="11" id="KW-1185">Reference proteome</keyword>
<dbReference type="GO" id="GO:0000978">
    <property type="term" value="F:RNA polymerase II cis-regulatory region sequence-specific DNA binding"/>
    <property type="evidence" value="ECO:0007669"/>
    <property type="project" value="InterPro"/>
</dbReference>
<evidence type="ECO:0000259" key="9">
    <source>
        <dbReference type="PROSITE" id="PS50157"/>
    </source>
</evidence>
<evidence type="ECO:0000256" key="8">
    <source>
        <dbReference type="SAM" id="MobiDB-lite"/>
    </source>
</evidence>
<dbReference type="PROSITE" id="PS00028">
    <property type="entry name" value="ZINC_FINGER_C2H2_1"/>
    <property type="match status" value="2"/>
</dbReference>
<feature type="compositionally biased region" description="Low complexity" evidence="8">
    <location>
        <begin position="377"/>
        <end position="408"/>
    </location>
</feature>
<feature type="region of interest" description="Disordered" evidence="8">
    <location>
        <begin position="370"/>
        <end position="416"/>
    </location>
</feature>
<keyword evidence="5" id="KW-0862">Zinc</keyword>
<dbReference type="PROSITE" id="PS50157">
    <property type="entry name" value="ZINC_FINGER_C2H2_2"/>
    <property type="match status" value="2"/>
</dbReference>
<evidence type="ECO:0000256" key="7">
    <source>
        <dbReference type="PROSITE-ProRule" id="PRU00042"/>
    </source>
</evidence>
<dbReference type="GO" id="GO:0008270">
    <property type="term" value="F:zinc ion binding"/>
    <property type="evidence" value="ECO:0007669"/>
    <property type="project" value="UniProtKB-KW"/>
</dbReference>
<feature type="region of interest" description="Disordered" evidence="8">
    <location>
        <begin position="124"/>
        <end position="248"/>
    </location>
</feature>
<feature type="compositionally biased region" description="Low complexity" evidence="8">
    <location>
        <begin position="220"/>
        <end position="233"/>
    </location>
</feature>
<keyword evidence="3" id="KW-0677">Repeat</keyword>
<reference evidence="10 11" key="2">
    <citation type="journal article" date="2013" name="IMA Fungus">
        <title>IMA Genome-F 1: Ceratocystis fimbriata: Draft nuclear genome sequence for the plant pathogen, Ceratocystis fimbriata.</title>
        <authorList>
            <person name="Wilken P.M."/>
            <person name="Steenkamp E.T."/>
            <person name="Wingfield M.J."/>
            <person name="de Beer Z.W."/>
            <person name="Wingfield B.D."/>
        </authorList>
    </citation>
    <scope>NUCLEOTIDE SEQUENCE [LARGE SCALE GENOMIC DNA]</scope>
    <source>
        <strain evidence="10 11">CBS 114723</strain>
    </source>
</reference>
<feature type="compositionally biased region" description="Polar residues" evidence="8">
    <location>
        <begin position="465"/>
        <end position="479"/>
    </location>
</feature>
<dbReference type="Proteomes" id="UP000222788">
    <property type="component" value="Unassembled WGS sequence"/>
</dbReference>
<dbReference type="InterPro" id="IPR013087">
    <property type="entry name" value="Znf_C2H2_type"/>
</dbReference>
<dbReference type="GO" id="GO:0005634">
    <property type="term" value="C:nucleus"/>
    <property type="evidence" value="ECO:0007669"/>
    <property type="project" value="UniProtKB-SubCell"/>
</dbReference>
<feature type="compositionally biased region" description="Low complexity" evidence="8">
    <location>
        <begin position="535"/>
        <end position="545"/>
    </location>
</feature>
<dbReference type="AlphaFoldDB" id="A0A2C5XHC4"/>
<proteinExistence type="predicted"/>
<evidence type="ECO:0000256" key="2">
    <source>
        <dbReference type="ARBA" id="ARBA00022723"/>
    </source>
</evidence>
<dbReference type="Pfam" id="PF00096">
    <property type="entry name" value="zf-C2H2"/>
    <property type="match status" value="2"/>
</dbReference>
<keyword evidence="6" id="KW-0539">Nucleus</keyword>
<feature type="region of interest" description="Disordered" evidence="8">
    <location>
        <begin position="463"/>
        <end position="483"/>
    </location>
</feature>
<feature type="compositionally biased region" description="Low complexity" evidence="8">
    <location>
        <begin position="331"/>
        <end position="352"/>
    </location>
</feature>
<sequence length="551" mass="59444">MSSIRDIMNAEDQAVDTKDAGPAVSSSFSSSSLSLASRINNNRNTSNNINDSIDTSTSDDNKNSSSTGNSGHQQKQFHGILSQSQLPSHHHNLYHTSSSPSSSTASNTASNTTTAAAATNYHLPLRPHAPPLHYRSSPHLSASVSASATTSTTSCRRSTTPLPHPPSLPSSGQQSPVFSGGSFPHKDSPSVSASSAMDSFHRQSRHNSPSGPPFAPSGPPSSFTSSPRTSHPSQIGAQEVKLTPVTGRVSRAKRGIPVHYCQECNKTFTRAEHLRRHSLSHGRPEFPCPFPGCSREFHRKDLLERHRQKHHNDSETDPVVAYPYPNPSHLSSANPGSSGSAPSRCPSAGSLSGLGSSPGAVFYQSQNLSVPGAAPNQQQSLPHQQHQHQHQQQQQQQHQHQHQQQPGHPQHKQHTAIHGAAEFPWGRTRSSSMNHAISSTAQNVNVFYPQFPLTGQYPEFHGMEGSNSGSSHAPPQTTGQVGGSGMDVNIPSGHINIVSSQMHTPEPMYSHSYDASFSMPLDFAGLDFFHPYGGQQQQQQQQQQQNDSSQQ</sequence>
<dbReference type="PANTHER" id="PTHR40626:SF30">
    <property type="entry name" value="FINGER DOMAIN PROTEIN, PUTATIVE (AFU_ORTHOLOGUE AFUA_4G13600)-RELATED"/>
    <property type="match status" value="1"/>
</dbReference>
<dbReference type="OrthoDB" id="6077919at2759"/>
<evidence type="ECO:0000313" key="10">
    <source>
        <dbReference type="EMBL" id="PHH55566.1"/>
    </source>
</evidence>
<feature type="region of interest" description="Disordered" evidence="8">
    <location>
        <begin position="1"/>
        <end position="77"/>
    </location>
</feature>
<protein>
    <recommendedName>
        <fullName evidence="9">C2H2-type domain-containing protein</fullName>
    </recommendedName>
</protein>
<evidence type="ECO:0000256" key="1">
    <source>
        <dbReference type="ARBA" id="ARBA00004123"/>
    </source>
</evidence>
<feature type="compositionally biased region" description="Low complexity" evidence="8">
    <location>
        <begin position="189"/>
        <end position="198"/>
    </location>
</feature>
<comment type="subcellular location">
    <subcellularLocation>
        <location evidence="1">Nucleus</location>
    </subcellularLocation>
</comment>
<dbReference type="Gene3D" id="3.30.160.60">
    <property type="entry name" value="Classic Zinc Finger"/>
    <property type="match status" value="1"/>
</dbReference>
<keyword evidence="4 7" id="KW-0863">Zinc-finger</keyword>
<evidence type="ECO:0000256" key="6">
    <source>
        <dbReference type="ARBA" id="ARBA00023242"/>
    </source>
</evidence>
<dbReference type="InterPro" id="IPR051059">
    <property type="entry name" value="VerF-like"/>
</dbReference>
<feature type="compositionally biased region" description="Low complexity" evidence="8">
    <location>
        <begin position="124"/>
        <end position="161"/>
    </location>
</feature>
<dbReference type="GO" id="GO:0000981">
    <property type="term" value="F:DNA-binding transcription factor activity, RNA polymerase II-specific"/>
    <property type="evidence" value="ECO:0007669"/>
    <property type="project" value="InterPro"/>
</dbReference>
<organism evidence="10 11">
    <name type="scientific">Ceratocystis fimbriata CBS 114723</name>
    <dbReference type="NCBI Taxonomy" id="1035309"/>
    <lineage>
        <taxon>Eukaryota</taxon>
        <taxon>Fungi</taxon>
        <taxon>Dikarya</taxon>
        <taxon>Ascomycota</taxon>
        <taxon>Pezizomycotina</taxon>
        <taxon>Sordariomycetes</taxon>
        <taxon>Hypocreomycetidae</taxon>
        <taxon>Microascales</taxon>
        <taxon>Ceratocystidaceae</taxon>
        <taxon>Ceratocystis</taxon>
    </lineage>
</organism>
<feature type="compositionally biased region" description="Low complexity" evidence="8">
    <location>
        <begin position="96"/>
        <end position="112"/>
    </location>
</feature>
<dbReference type="SUPFAM" id="SSF57667">
    <property type="entry name" value="beta-beta-alpha zinc fingers"/>
    <property type="match status" value="1"/>
</dbReference>
<dbReference type="EMBL" id="APWK03000010">
    <property type="protein sequence ID" value="PHH55566.1"/>
    <property type="molecule type" value="Genomic_DNA"/>
</dbReference>
<keyword evidence="2" id="KW-0479">Metal-binding</keyword>
<name>A0A2C5XHC4_9PEZI</name>
<feature type="domain" description="C2H2-type" evidence="9">
    <location>
        <begin position="259"/>
        <end position="286"/>
    </location>
</feature>
<dbReference type="GO" id="GO:0000785">
    <property type="term" value="C:chromatin"/>
    <property type="evidence" value="ECO:0007669"/>
    <property type="project" value="TreeGrafter"/>
</dbReference>
<evidence type="ECO:0000256" key="5">
    <source>
        <dbReference type="ARBA" id="ARBA00022833"/>
    </source>
</evidence>
<feature type="region of interest" description="Disordered" evidence="8">
    <location>
        <begin position="306"/>
        <end position="352"/>
    </location>
</feature>
<dbReference type="STRING" id="1035309.A0A2C5XHC4"/>
<dbReference type="InterPro" id="IPR036236">
    <property type="entry name" value="Znf_C2H2_sf"/>
</dbReference>
<feature type="compositionally biased region" description="Low complexity" evidence="8">
    <location>
        <begin position="25"/>
        <end position="71"/>
    </location>
</feature>
<evidence type="ECO:0000256" key="3">
    <source>
        <dbReference type="ARBA" id="ARBA00022737"/>
    </source>
</evidence>
<accession>A0A2C5XHC4</accession>
<comment type="caution">
    <text evidence="10">The sequence shown here is derived from an EMBL/GenBank/DDBJ whole genome shotgun (WGS) entry which is preliminary data.</text>
</comment>
<feature type="region of interest" description="Disordered" evidence="8">
    <location>
        <begin position="528"/>
        <end position="551"/>
    </location>
</feature>
<evidence type="ECO:0000256" key="4">
    <source>
        <dbReference type="ARBA" id="ARBA00022771"/>
    </source>
</evidence>
<evidence type="ECO:0000313" key="11">
    <source>
        <dbReference type="Proteomes" id="UP000222788"/>
    </source>
</evidence>
<dbReference type="SMART" id="SM00355">
    <property type="entry name" value="ZnF_C2H2"/>
    <property type="match status" value="2"/>
</dbReference>
<dbReference type="PANTHER" id="PTHR40626">
    <property type="entry name" value="MIP31509P"/>
    <property type="match status" value="1"/>
</dbReference>
<feature type="region of interest" description="Disordered" evidence="8">
    <location>
        <begin position="90"/>
        <end position="112"/>
    </location>
</feature>
<gene>
    <name evidence="10" type="ORF">CFIMG_001369RA</name>
</gene>
<feature type="compositionally biased region" description="Pro residues" evidence="8">
    <location>
        <begin position="210"/>
        <end position="219"/>
    </location>
</feature>
<reference evidence="10 11" key="1">
    <citation type="journal article" date="2013" name="Fungal Biol.">
        <title>Analysis of microsatellite markers in the genome of the plant pathogen Ceratocystis fimbriata.</title>
        <authorList>
            <person name="Simpson M.C."/>
            <person name="Wilken P.M."/>
            <person name="Coetzee M.P."/>
            <person name="Wingfield M.J."/>
            <person name="Wingfield B.D."/>
        </authorList>
    </citation>
    <scope>NUCLEOTIDE SEQUENCE [LARGE SCALE GENOMIC DNA]</scope>
    <source>
        <strain evidence="10 11">CBS 114723</strain>
    </source>
</reference>